<comment type="caution">
    <text evidence="2">The sequence shown here is derived from an EMBL/GenBank/DDBJ whole genome shotgun (WGS) entry which is preliminary data.</text>
</comment>
<evidence type="ECO:0000313" key="3">
    <source>
        <dbReference type="Proteomes" id="UP001434883"/>
    </source>
</evidence>
<sequence length="224" mass="25420">MFWHEEIPALKPLPENPYESRSCLVIKTRAASFRVHAYECVCFVGLQERGGEGKIQHMSDEERDKKAERKQKREEDESLQRKEMRNGKEGAMREMANIMGEEKRGAVLTCAIFVLPGAAGNSVIKPRKTEPYRPHPSTIILLSGDLDKTRRGPHLFFSCSSPHSVHSTMLDHVQLQTPCEMSSLYCTNTQRQFGEKAAHNIDYQHIPETLDLIRLLCALGSHCS</sequence>
<organism evidence="2 3">
    <name type="scientific">Xenoophorus captivus</name>
    <dbReference type="NCBI Taxonomy" id="1517983"/>
    <lineage>
        <taxon>Eukaryota</taxon>
        <taxon>Metazoa</taxon>
        <taxon>Chordata</taxon>
        <taxon>Craniata</taxon>
        <taxon>Vertebrata</taxon>
        <taxon>Euteleostomi</taxon>
        <taxon>Actinopterygii</taxon>
        <taxon>Neopterygii</taxon>
        <taxon>Teleostei</taxon>
        <taxon>Neoteleostei</taxon>
        <taxon>Acanthomorphata</taxon>
        <taxon>Ovalentaria</taxon>
        <taxon>Atherinomorphae</taxon>
        <taxon>Cyprinodontiformes</taxon>
        <taxon>Goodeidae</taxon>
        <taxon>Xenoophorus</taxon>
    </lineage>
</organism>
<evidence type="ECO:0000256" key="1">
    <source>
        <dbReference type="SAM" id="MobiDB-lite"/>
    </source>
</evidence>
<protein>
    <submittedName>
        <fullName evidence="2">Uncharacterized protein</fullName>
    </submittedName>
</protein>
<feature type="region of interest" description="Disordered" evidence="1">
    <location>
        <begin position="53"/>
        <end position="89"/>
    </location>
</feature>
<keyword evidence="3" id="KW-1185">Reference proteome</keyword>
<reference evidence="2 3" key="1">
    <citation type="submission" date="2021-06" db="EMBL/GenBank/DDBJ databases">
        <authorList>
            <person name="Palmer J.M."/>
        </authorList>
    </citation>
    <scope>NUCLEOTIDE SEQUENCE [LARGE SCALE GENOMIC DNA]</scope>
    <source>
        <strain evidence="2 3">XC_2019</strain>
        <tissue evidence="2">Muscle</tissue>
    </source>
</reference>
<dbReference type="EMBL" id="JAHRIN010079243">
    <property type="protein sequence ID" value="MEQ2219409.1"/>
    <property type="molecule type" value="Genomic_DNA"/>
</dbReference>
<proteinExistence type="predicted"/>
<gene>
    <name evidence="2" type="ORF">XENOCAPTIV_017384</name>
</gene>
<dbReference type="Proteomes" id="UP001434883">
    <property type="component" value="Unassembled WGS sequence"/>
</dbReference>
<name>A0ABV0SFT3_9TELE</name>
<accession>A0ABV0SFT3</accession>
<evidence type="ECO:0000313" key="2">
    <source>
        <dbReference type="EMBL" id="MEQ2219409.1"/>
    </source>
</evidence>